<dbReference type="RefSeq" id="WP_176107774.1">
    <property type="nucleotide sequence ID" value="NZ_JAALDK010000001.1"/>
</dbReference>
<dbReference type="AlphaFoldDB" id="A0A7Y6N0R5"/>
<sequence length="58" mass="6484">MSARGARPHRRRRLRQETWTALRNAAAAQPAPITALVATSINEVRSAQGSLNPRRTRH</sequence>
<proteinExistence type="predicted"/>
<name>A0A7Y6N0R5_9BURK</name>
<comment type="caution">
    <text evidence="1">The sequence shown here is derived from an EMBL/GenBank/DDBJ whole genome shotgun (WGS) entry which is preliminary data.</text>
</comment>
<organism evidence="1 2">
    <name type="scientific">Paraburkholderia youngii</name>
    <dbReference type="NCBI Taxonomy" id="2782701"/>
    <lineage>
        <taxon>Bacteria</taxon>
        <taxon>Pseudomonadati</taxon>
        <taxon>Pseudomonadota</taxon>
        <taxon>Betaproteobacteria</taxon>
        <taxon>Burkholderiales</taxon>
        <taxon>Burkholderiaceae</taxon>
        <taxon>Paraburkholderia</taxon>
    </lineage>
</organism>
<dbReference type="Proteomes" id="UP000594380">
    <property type="component" value="Unassembled WGS sequence"/>
</dbReference>
<protein>
    <submittedName>
        <fullName evidence="1">Uncharacterized protein</fullName>
    </submittedName>
</protein>
<evidence type="ECO:0000313" key="1">
    <source>
        <dbReference type="EMBL" id="NUY01321.1"/>
    </source>
</evidence>
<gene>
    <name evidence="1" type="ORF">G5S42_16835</name>
</gene>
<dbReference type="EMBL" id="JAALDK010000001">
    <property type="protein sequence ID" value="NUY01321.1"/>
    <property type="molecule type" value="Genomic_DNA"/>
</dbReference>
<dbReference type="GeneID" id="301102001"/>
<accession>A0A7Y6N0R5</accession>
<evidence type="ECO:0000313" key="2">
    <source>
        <dbReference type="Proteomes" id="UP000594380"/>
    </source>
</evidence>
<reference evidence="1 2" key="1">
    <citation type="submission" date="2020-02" db="EMBL/GenBank/DDBJ databases">
        <title>Paraburkholderia simonii sp. nov. and Paraburkholderia youngii sp. nov. Brazilian and Mexican Mimosa-associated rhizobia.</title>
        <authorList>
            <person name="Mavima L."/>
            <person name="Beukes C.W."/>
            <person name="Chan W.Y."/>
            <person name="Palmer M."/>
            <person name="De Meyer S.E."/>
            <person name="James E.K."/>
            <person name="Venter S.N."/>
            <person name="Steenkamp E.T."/>
        </authorList>
    </citation>
    <scope>NUCLEOTIDE SEQUENCE [LARGE SCALE GENOMIC DNA]</scope>
    <source>
        <strain evidence="1 2">JPY169</strain>
    </source>
</reference>